<name>A0A9W6J278_9HYPH</name>
<reference evidence="14" key="2">
    <citation type="submission" date="2023-01" db="EMBL/GenBank/DDBJ databases">
        <authorList>
            <person name="Sun Q."/>
            <person name="Evtushenko L."/>
        </authorList>
    </citation>
    <scope>NUCLEOTIDE SEQUENCE</scope>
    <source>
        <strain evidence="14">VKM B-2347</strain>
    </source>
</reference>
<keyword evidence="9" id="KW-0406">Ion transport</keyword>
<feature type="transmembrane region" description="Helical" evidence="13">
    <location>
        <begin position="265"/>
        <end position="287"/>
    </location>
</feature>
<evidence type="ECO:0000313" key="15">
    <source>
        <dbReference type="Proteomes" id="UP001143372"/>
    </source>
</evidence>
<dbReference type="EMBL" id="BSFI01000008">
    <property type="protein sequence ID" value="GLK68373.1"/>
    <property type="molecule type" value="Genomic_DNA"/>
</dbReference>
<dbReference type="Pfam" id="PF03824">
    <property type="entry name" value="NicO"/>
    <property type="match status" value="2"/>
</dbReference>
<evidence type="ECO:0000256" key="13">
    <source>
        <dbReference type="RuleBase" id="RU362101"/>
    </source>
</evidence>
<evidence type="ECO:0000256" key="4">
    <source>
        <dbReference type="ARBA" id="ARBA00022448"/>
    </source>
</evidence>
<accession>A0A9W6J278</accession>
<keyword evidence="8 13" id="KW-1133">Transmembrane helix</keyword>
<keyword evidence="11 13" id="KW-0472">Membrane</keyword>
<feature type="transmembrane region" description="Helical" evidence="13">
    <location>
        <begin position="335"/>
        <end position="362"/>
    </location>
</feature>
<sequence>MNVSVRPTVVIPAEVPGSRRARGSGLVSGYGSGFRHFGRNDDEGSYGWRPSRCLVVLAALACLCLAAGVDHALAQNAGPFGVGRPDASGPGSTVGMFAWIAEMQSAFYQALSGTIRSIRTDKTALASLVGLSFAYGVFHAAGPGHGKAVISSYLVATDEGFRRGVMLSALAALAQAATAIVVVGIFAVALGATSIAIGAATFWLEASSYAAILALGAVLLWRKGRGLARVARGKSAHVHGPDCAHDHGVDPAVVQGRFDWRRAGMAVMAVGLRPCTGALIVLVFALAQGLAWAGILATLAMAAGTSVTVAAIAAFAVGAKAAALRIATARPGAGALLIAGMETLGAVVILLFGALMLGGMIVTGAGGAG</sequence>
<dbReference type="GO" id="GO:0005886">
    <property type="term" value="C:plasma membrane"/>
    <property type="evidence" value="ECO:0007669"/>
    <property type="project" value="UniProtKB-SubCell"/>
</dbReference>
<evidence type="ECO:0000256" key="3">
    <source>
        <dbReference type="ARBA" id="ARBA00022426"/>
    </source>
</evidence>
<comment type="subcellular location">
    <subcellularLocation>
        <location evidence="2 13">Cell membrane</location>
        <topology evidence="2 13">Multi-pass membrane protein</topology>
    </subcellularLocation>
</comment>
<dbReference type="InterPro" id="IPR011541">
    <property type="entry name" value="Ni/Co_transpt_high_affinity"/>
</dbReference>
<reference evidence="14" key="1">
    <citation type="journal article" date="2014" name="Int. J. Syst. Evol. Microbiol.">
        <title>Complete genome sequence of Corynebacterium casei LMG S-19264T (=DSM 44701T), isolated from a smear-ripened cheese.</title>
        <authorList>
            <consortium name="US DOE Joint Genome Institute (JGI-PGF)"/>
            <person name="Walter F."/>
            <person name="Albersmeier A."/>
            <person name="Kalinowski J."/>
            <person name="Ruckert C."/>
        </authorList>
    </citation>
    <scope>NUCLEOTIDE SEQUENCE</scope>
    <source>
        <strain evidence="14">VKM B-2347</strain>
    </source>
</reference>
<dbReference type="GO" id="GO:0015099">
    <property type="term" value="F:nickel cation transmembrane transporter activity"/>
    <property type="evidence" value="ECO:0007669"/>
    <property type="project" value="UniProtKB-UniRule"/>
</dbReference>
<dbReference type="GO" id="GO:0006824">
    <property type="term" value="P:cobalt ion transport"/>
    <property type="evidence" value="ECO:0007669"/>
    <property type="project" value="UniProtKB-KW"/>
</dbReference>
<evidence type="ECO:0000256" key="5">
    <source>
        <dbReference type="ARBA" id="ARBA00022475"/>
    </source>
</evidence>
<keyword evidence="3" id="KW-0171">Cobalt transport</keyword>
<evidence type="ECO:0000256" key="2">
    <source>
        <dbReference type="ARBA" id="ARBA00004651"/>
    </source>
</evidence>
<keyword evidence="6" id="KW-0533">Nickel</keyword>
<evidence type="ECO:0000256" key="12">
    <source>
        <dbReference type="ARBA" id="ARBA00023285"/>
    </source>
</evidence>
<protein>
    <recommendedName>
        <fullName evidence="13">Nickel/cobalt efflux system</fullName>
    </recommendedName>
</protein>
<dbReference type="PANTHER" id="PTHR40659">
    <property type="entry name" value="NICKEL/COBALT EFFLUX SYSTEM RCNA"/>
    <property type="match status" value="1"/>
</dbReference>
<evidence type="ECO:0000256" key="7">
    <source>
        <dbReference type="ARBA" id="ARBA00022692"/>
    </source>
</evidence>
<feature type="transmembrane region" description="Helical" evidence="13">
    <location>
        <begin position="165"/>
        <end position="189"/>
    </location>
</feature>
<dbReference type="InterPro" id="IPR051224">
    <property type="entry name" value="NiCoT_RcnA"/>
</dbReference>
<keyword evidence="10" id="KW-0921">Nickel transport</keyword>
<evidence type="ECO:0000256" key="1">
    <source>
        <dbReference type="ARBA" id="ARBA00002510"/>
    </source>
</evidence>
<keyword evidence="12" id="KW-0170">Cobalt</keyword>
<evidence type="ECO:0000256" key="11">
    <source>
        <dbReference type="ARBA" id="ARBA00023136"/>
    </source>
</evidence>
<proteinExistence type="inferred from homology"/>
<evidence type="ECO:0000313" key="14">
    <source>
        <dbReference type="EMBL" id="GLK68373.1"/>
    </source>
</evidence>
<evidence type="ECO:0000256" key="6">
    <source>
        <dbReference type="ARBA" id="ARBA00022596"/>
    </source>
</evidence>
<evidence type="ECO:0000256" key="8">
    <source>
        <dbReference type="ARBA" id="ARBA00022989"/>
    </source>
</evidence>
<keyword evidence="15" id="KW-1185">Reference proteome</keyword>
<keyword evidence="4 13" id="KW-0813">Transport</keyword>
<keyword evidence="7 13" id="KW-0812">Transmembrane</keyword>
<comment type="caution">
    <text evidence="14">The sequence shown here is derived from an EMBL/GenBank/DDBJ whole genome shotgun (WGS) entry which is preliminary data.</text>
</comment>
<comment type="function">
    <text evidence="1">Efflux system for nickel and cobalt.</text>
</comment>
<feature type="transmembrane region" description="Helical" evidence="13">
    <location>
        <begin position="195"/>
        <end position="221"/>
    </location>
</feature>
<feature type="transmembrane region" description="Helical" evidence="13">
    <location>
        <begin position="293"/>
        <end position="323"/>
    </location>
</feature>
<dbReference type="Proteomes" id="UP001143372">
    <property type="component" value="Unassembled WGS sequence"/>
</dbReference>
<keyword evidence="5" id="KW-1003">Cell membrane</keyword>
<comment type="similarity">
    <text evidence="13">Belongs to the NiCoT transporter (TC 2.A.52) family.</text>
</comment>
<dbReference type="PANTHER" id="PTHR40659:SF1">
    <property type="entry name" value="NICKEL_COBALT EFFLUX SYSTEM RCNA"/>
    <property type="match status" value="1"/>
</dbReference>
<evidence type="ECO:0000256" key="10">
    <source>
        <dbReference type="ARBA" id="ARBA00023112"/>
    </source>
</evidence>
<gene>
    <name evidence="14" type="ORF">GCM10008179_20110</name>
</gene>
<dbReference type="AlphaFoldDB" id="A0A9W6J278"/>
<dbReference type="GO" id="GO:0010045">
    <property type="term" value="P:response to nickel cation"/>
    <property type="evidence" value="ECO:0007669"/>
    <property type="project" value="TreeGrafter"/>
</dbReference>
<evidence type="ECO:0000256" key="9">
    <source>
        <dbReference type="ARBA" id="ARBA00023065"/>
    </source>
</evidence>
<dbReference type="GO" id="GO:0032025">
    <property type="term" value="P:response to cobalt ion"/>
    <property type="evidence" value="ECO:0007669"/>
    <property type="project" value="TreeGrafter"/>
</dbReference>
<dbReference type="GO" id="GO:0046583">
    <property type="term" value="F:monoatomic cation efflux transmembrane transporter activity"/>
    <property type="evidence" value="ECO:0007669"/>
    <property type="project" value="TreeGrafter"/>
</dbReference>
<organism evidence="14 15">
    <name type="scientific">Hansschlegelia plantiphila</name>
    <dbReference type="NCBI Taxonomy" id="374655"/>
    <lineage>
        <taxon>Bacteria</taxon>
        <taxon>Pseudomonadati</taxon>
        <taxon>Pseudomonadota</taxon>
        <taxon>Alphaproteobacteria</taxon>
        <taxon>Hyphomicrobiales</taxon>
        <taxon>Methylopilaceae</taxon>
        <taxon>Hansschlegelia</taxon>
    </lineage>
</organism>